<dbReference type="InterPro" id="IPR004145">
    <property type="entry name" value="DUF243"/>
</dbReference>
<dbReference type="EMBL" id="GAMC01000460">
    <property type="protein sequence ID" value="JAC06096.1"/>
    <property type="molecule type" value="mRNA"/>
</dbReference>
<sequence length="376" mass="40981">LVQYGFVIRKIATRPIGFDLDFLEFEIRNSLVKCKFKEKMRVFITLCLLATAYAKPQGYNYQNQQSSSSSYQNQQQQHSSFQIKLPGLSTSTSSGIGVPEAPSFLQQALQNTKLTQSLINAPPPTTYIPPAAAVSAPAPLPTVATPNNFYQSPPLSQLQTSGFQTGFQPSHGHQQLPSFSSYPQQYQQGGNFAQPPLSSLVTKDIYVHVAPEEHEEHYQRPVLPPPPPRKHYRIVFIKAPSPKQSAAALRVNQAPTEEKTIIYVLTRKPDPIDLEAAYQEAAPKQPSKPEVYFIKYRTQEEAQHAQRTIQEQYDQLGGTTQISDEGIAPVTSVIGSLDPRNGGASGSGSSSSSGVSSAGISSSSSFSSSRSSSSCN</sequence>
<evidence type="ECO:0000259" key="2">
    <source>
        <dbReference type="SMART" id="SM00690"/>
    </source>
</evidence>
<feature type="non-terminal residue" evidence="3">
    <location>
        <position position="1"/>
    </location>
</feature>
<dbReference type="PANTHER" id="PTHR31927">
    <property type="entry name" value="FI07246P-RELATED-RELATED"/>
    <property type="match status" value="1"/>
</dbReference>
<dbReference type="SMART" id="SM00690">
    <property type="entry name" value="DM5"/>
    <property type="match status" value="1"/>
</dbReference>
<evidence type="ECO:0000313" key="3">
    <source>
        <dbReference type="EMBL" id="JAC06096.1"/>
    </source>
</evidence>
<protein>
    <recommendedName>
        <fullName evidence="2">DUF243 domain-containing protein</fullName>
    </recommendedName>
</protein>
<feature type="compositionally biased region" description="Low complexity" evidence="1">
    <location>
        <begin position="347"/>
        <end position="376"/>
    </location>
</feature>
<reference evidence="3" key="2">
    <citation type="journal article" date="2014" name="BMC Genomics">
        <title>A genomic perspective to assessing quality of mass-reared SIT flies used in Mediterranean fruit fly (Ceratitis capitata) eradication in California.</title>
        <authorList>
            <person name="Calla B."/>
            <person name="Hall B."/>
            <person name="Hou S."/>
            <person name="Geib S.M."/>
        </authorList>
    </citation>
    <scope>NUCLEOTIDE SEQUENCE</scope>
</reference>
<dbReference type="PANTHER" id="PTHR31927:SF2">
    <property type="entry name" value="FI07246P-RELATED"/>
    <property type="match status" value="1"/>
</dbReference>
<dbReference type="GO" id="GO:0008010">
    <property type="term" value="F:structural constituent of chitin-based larval cuticle"/>
    <property type="evidence" value="ECO:0007669"/>
    <property type="project" value="TreeGrafter"/>
</dbReference>
<dbReference type="AlphaFoldDB" id="W8BXK1"/>
<dbReference type="OrthoDB" id="6376010at2759"/>
<feature type="region of interest" description="Disordered" evidence="1">
    <location>
        <begin position="166"/>
        <end position="194"/>
    </location>
</feature>
<feature type="compositionally biased region" description="Low complexity" evidence="1">
    <location>
        <begin position="174"/>
        <end position="188"/>
    </location>
</feature>
<reference evidence="3" key="1">
    <citation type="submission" date="2013-07" db="EMBL/GenBank/DDBJ databases">
        <authorList>
            <person name="Geib S."/>
        </authorList>
    </citation>
    <scope>NUCLEOTIDE SEQUENCE</scope>
</reference>
<evidence type="ECO:0000256" key="1">
    <source>
        <dbReference type="SAM" id="MobiDB-lite"/>
    </source>
</evidence>
<name>W8BXK1_CERCA</name>
<dbReference type="GO" id="GO:0062129">
    <property type="term" value="C:chitin-based extracellular matrix"/>
    <property type="evidence" value="ECO:0007669"/>
    <property type="project" value="TreeGrafter"/>
</dbReference>
<dbReference type="Pfam" id="PF03103">
    <property type="entry name" value="DUF243"/>
    <property type="match status" value="1"/>
</dbReference>
<feature type="region of interest" description="Disordered" evidence="1">
    <location>
        <begin position="318"/>
        <end position="376"/>
    </location>
</feature>
<proteinExistence type="evidence at transcript level"/>
<organism evidence="3">
    <name type="scientific">Ceratitis capitata</name>
    <name type="common">Mediterranean fruit fly</name>
    <name type="synonym">Tephritis capitata</name>
    <dbReference type="NCBI Taxonomy" id="7213"/>
    <lineage>
        <taxon>Eukaryota</taxon>
        <taxon>Metazoa</taxon>
        <taxon>Ecdysozoa</taxon>
        <taxon>Arthropoda</taxon>
        <taxon>Hexapoda</taxon>
        <taxon>Insecta</taxon>
        <taxon>Pterygota</taxon>
        <taxon>Neoptera</taxon>
        <taxon>Endopterygota</taxon>
        <taxon>Diptera</taxon>
        <taxon>Brachycera</taxon>
        <taxon>Muscomorpha</taxon>
        <taxon>Tephritoidea</taxon>
        <taxon>Tephritidae</taxon>
        <taxon>Ceratitis</taxon>
        <taxon>Ceratitis</taxon>
    </lineage>
</organism>
<feature type="domain" description="DUF243" evidence="2">
    <location>
        <begin position="199"/>
        <end position="299"/>
    </location>
</feature>
<accession>W8BXK1</accession>
<dbReference type="GO" id="GO:0040003">
    <property type="term" value="P:chitin-based cuticle development"/>
    <property type="evidence" value="ECO:0007669"/>
    <property type="project" value="TreeGrafter"/>
</dbReference>